<feature type="transmembrane region" description="Helical" evidence="2">
    <location>
        <begin position="91"/>
        <end position="108"/>
    </location>
</feature>
<feature type="transmembrane region" description="Helical" evidence="2">
    <location>
        <begin position="156"/>
        <end position="175"/>
    </location>
</feature>
<gene>
    <name evidence="3" type="ORF">GCM10011314_07090</name>
</gene>
<dbReference type="InterPro" id="IPR017196">
    <property type="entry name" value="ECF_substrate-spec_UCP037395"/>
</dbReference>
<evidence type="ECO:0000313" key="3">
    <source>
        <dbReference type="EMBL" id="GGB70345.1"/>
    </source>
</evidence>
<dbReference type="AlphaFoldDB" id="A0A8H9KPJ3"/>
<feature type="transmembrane region" description="Helical" evidence="2">
    <location>
        <begin position="33"/>
        <end position="53"/>
    </location>
</feature>
<dbReference type="PIRSF" id="PIRSF037395">
    <property type="entry name" value="UCP037395_ABCper"/>
    <property type="match status" value="1"/>
</dbReference>
<comment type="caution">
    <text evidence="3">The sequence shown here is derived from an EMBL/GenBank/DDBJ whole genome shotgun (WGS) entry which is preliminary data.</text>
</comment>
<feature type="region of interest" description="Disordered" evidence="1">
    <location>
        <begin position="1"/>
        <end position="21"/>
    </location>
</feature>
<keyword evidence="2" id="KW-1133">Transmembrane helix</keyword>
<dbReference type="EMBL" id="BMEA01000001">
    <property type="protein sequence ID" value="GGB70345.1"/>
    <property type="molecule type" value="Genomic_DNA"/>
</dbReference>
<dbReference type="Proteomes" id="UP000628079">
    <property type="component" value="Unassembled WGS sequence"/>
</dbReference>
<reference evidence="3" key="1">
    <citation type="journal article" date="2014" name="Int. J. Syst. Evol. Microbiol.">
        <title>Complete genome sequence of Corynebacterium casei LMG S-19264T (=DSM 44701T), isolated from a smear-ripened cheese.</title>
        <authorList>
            <consortium name="US DOE Joint Genome Institute (JGI-PGF)"/>
            <person name="Walter F."/>
            <person name="Albersmeier A."/>
            <person name="Kalinowski J."/>
            <person name="Ruckert C."/>
        </authorList>
    </citation>
    <scope>NUCLEOTIDE SEQUENCE</scope>
    <source>
        <strain evidence="3">CGMCC 1.10749</strain>
    </source>
</reference>
<feature type="transmembrane region" description="Helical" evidence="2">
    <location>
        <begin position="120"/>
        <end position="150"/>
    </location>
</feature>
<dbReference type="RefSeq" id="WP_052117371.1">
    <property type="nucleotide sequence ID" value="NZ_BMEA01000001.1"/>
</dbReference>
<protein>
    <submittedName>
        <fullName evidence="3">ABC transporter permease</fullName>
    </submittedName>
</protein>
<keyword evidence="2" id="KW-0812">Transmembrane</keyword>
<evidence type="ECO:0000256" key="1">
    <source>
        <dbReference type="SAM" id="MobiDB-lite"/>
    </source>
</evidence>
<evidence type="ECO:0000313" key="4">
    <source>
        <dbReference type="Proteomes" id="UP000628079"/>
    </source>
</evidence>
<organism evidence="3 4">
    <name type="scientific">Knoellia flava</name>
    <dbReference type="NCBI Taxonomy" id="913969"/>
    <lineage>
        <taxon>Bacteria</taxon>
        <taxon>Bacillati</taxon>
        <taxon>Actinomycetota</taxon>
        <taxon>Actinomycetes</taxon>
        <taxon>Micrococcales</taxon>
        <taxon>Intrasporangiaceae</taxon>
        <taxon>Knoellia</taxon>
    </lineage>
</organism>
<name>A0A8H9KPJ3_9MICO</name>
<sequence>MTTLAPSGSSGGPGAPGAAGDRTRAIRLRPRSVAAIVIVSLAGVVAFGWPLLVDPGTAFAHSTDAPLVFSLLMPLLLAVVMAEVSEGGLDVKAIAMLGVLSAVGAALRPLGAGTAGLETVFFLLVLGGRVFGAGFGFVLGATTLFASALITGGVGPWLPFQMLGAAWVGLGGGLLPQVRGRAEIVLLAAYGAVSGLLYGLALNLMFWPFAAGLDTELSFVAGAPVLENLHRFGIFSLATSLGWDLGRALTNVVLISLTGGVVLRTLRRAARKAAFEAPVEFSEAQRPAG</sequence>
<keyword evidence="2" id="KW-0472">Membrane</keyword>
<evidence type="ECO:0000256" key="2">
    <source>
        <dbReference type="SAM" id="Phobius"/>
    </source>
</evidence>
<feature type="transmembrane region" description="Helical" evidence="2">
    <location>
        <begin position="187"/>
        <end position="210"/>
    </location>
</feature>
<reference evidence="3" key="2">
    <citation type="submission" date="2020-09" db="EMBL/GenBank/DDBJ databases">
        <authorList>
            <person name="Sun Q."/>
            <person name="Zhou Y."/>
        </authorList>
    </citation>
    <scope>NUCLEOTIDE SEQUENCE</scope>
    <source>
        <strain evidence="3">CGMCC 1.10749</strain>
    </source>
</reference>
<proteinExistence type="predicted"/>
<feature type="transmembrane region" description="Helical" evidence="2">
    <location>
        <begin position="245"/>
        <end position="263"/>
    </location>
</feature>
<dbReference type="Gene3D" id="1.10.1760.20">
    <property type="match status" value="1"/>
</dbReference>
<accession>A0A8H9KPJ3</accession>